<name>A0A6V7P4U4_ANACO</name>
<reference evidence="2" key="1">
    <citation type="submission" date="2020-07" db="EMBL/GenBank/DDBJ databases">
        <authorList>
            <person name="Lin J."/>
        </authorList>
    </citation>
    <scope>NUCLEOTIDE SEQUENCE</scope>
</reference>
<dbReference type="EMBL" id="LR862145">
    <property type="protein sequence ID" value="CAD1825863.1"/>
    <property type="molecule type" value="Genomic_DNA"/>
</dbReference>
<dbReference type="AlphaFoldDB" id="A0A6V7P4U4"/>
<protein>
    <submittedName>
        <fullName evidence="2">Uncharacterized protein</fullName>
    </submittedName>
</protein>
<feature type="region of interest" description="Disordered" evidence="1">
    <location>
        <begin position="212"/>
        <end position="245"/>
    </location>
</feature>
<organism evidence="2">
    <name type="scientific">Ananas comosus var. bracteatus</name>
    <name type="common">red pineapple</name>
    <dbReference type="NCBI Taxonomy" id="296719"/>
    <lineage>
        <taxon>Eukaryota</taxon>
        <taxon>Viridiplantae</taxon>
        <taxon>Streptophyta</taxon>
        <taxon>Embryophyta</taxon>
        <taxon>Tracheophyta</taxon>
        <taxon>Spermatophyta</taxon>
        <taxon>Magnoliopsida</taxon>
        <taxon>Liliopsida</taxon>
        <taxon>Poales</taxon>
        <taxon>Bromeliaceae</taxon>
        <taxon>Bromelioideae</taxon>
        <taxon>Ananas</taxon>
    </lineage>
</organism>
<sequence length="275" mass="30471">MSPRRYTRRSVLAPPPEVPEQAGPPQVPGSSGPSKVQELRAQVTALADMVRRQESVFKQLQGLTERQMAAAAATATEGRGPPAPSTRVPRAAKDDDIAAVQVAARPPPASVPRAASGSMTLDAAAEAAERERALAALMMFRKFDPPIFNGEKVEPWMVESWVDLMETLFDDLYTLEKDKVHLATHCLERTAKVLDRALWAEYSNAYFREEREASEREKRKKRPGDGSGGQSNFKKPPKHPQARSEGREVQRCIFCSGDHLVTQCERCHGRCYECG</sequence>
<feature type="region of interest" description="Disordered" evidence="1">
    <location>
        <begin position="1"/>
        <end position="37"/>
    </location>
</feature>
<feature type="region of interest" description="Disordered" evidence="1">
    <location>
        <begin position="68"/>
        <end position="89"/>
    </location>
</feature>
<evidence type="ECO:0000256" key="1">
    <source>
        <dbReference type="SAM" id="MobiDB-lite"/>
    </source>
</evidence>
<evidence type="ECO:0000313" key="2">
    <source>
        <dbReference type="EMBL" id="CAD1825863.1"/>
    </source>
</evidence>
<feature type="compositionally biased region" description="Low complexity" evidence="1">
    <location>
        <begin position="19"/>
        <end position="34"/>
    </location>
</feature>
<proteinExistence type="predicted"/>
<gene>
    <name evidence="2" type="ORF">CB5_LOCUS9074</name>
</gene>
<accession>A0A6V7P4U4</accession>